<dbReference type="Proteomes" id="UP001430356">
    <property type="component" value="Unassembled WGS sequence"/>
</dbReference>
<sequence length="149" mass="15670">MSEAVVRAERELYAYVLALQSVLLASTEDAMPQSLWGGADSGGGGVPDTLLQQVECETAQERQRIHRLVRQQLAPQLASLRVAIVQLGGGQDAAGGVVDVPVATLDQEIAAAAAESAALGRRMVELYDEAALLAARIEAEMMDTAVPSL</sequence>
<accession>A0AAW0F412</accession>
<evidence type="ECO:0000313" key="1">
    <source>
        <dbReference type="EMBL" id="KAK7200391.1"/>
    </source>
</evidence>
<gene>
    <name evidence="1" type="ORF">NESM_000093200</name>
</gene>
<evidence type="ECO:0000313" key="2">
    <source>
        <dbReference type="Proteomes" id="UP001430356"/>
    </source>
</evidence>
<keyword evidence="2" id="KW-1185">Reference proteome</keyword>
<protein>
    <submittedName>
        <fullName evidence="1">Uncharacterized protein</fullName>
    </submittedName>
</protein>
<organism evidence="1 2">
    <name type="scientific">Novymonas esmeraldas</name>
    <dbReference type="NCBI Taxonomy" id="1808958"/>
    <lineage>
        <taxon>Eukaryota</taxon>
        <taxon>Discoba</taxon>
        <taxon>Euglenozoa</taxon>
        <taxon>Kinetoplastea</taxon>
        <taxon>Metakinetoplastina</taxon>
        <taxon>Trypanosomatida</taxon>
        <taxon>Trypanosomatidae</taxon>
        <taxon>Novymonas</taxon>
    </lineage>
</organism>
<dbReference type="EMBL" id="JAECZO010000005">
    <property type="protein sequence ID" value="KAK7200391.1"/>
    <property type="molecule type" value="Genomic_DNA"/>
</dbReference>
<dbReference type="AlphaFoldDB" id="A0AAW0F412"/>
<name>A0AAW0F412_9TRYP</name>
<comment type="caution">
    <text evidence="1">The sequence shown here is derived from an EMBL/GenBank/DDBJ whole genome shotgun (WGS) entry which is preliminary data.</text>
</comment>
<proteinExistence type="predicted"/>
<reference evidence="1 2" key="1">
    <citation type="journal article" date="2021" name="MBio">
        <title>A New Model Trypanosomatid, Novymonas esmeraldas: Genomic Perception of Its 'Candidatus Pandoraea novymonadis' Endosymbiont.</title>
        <authorList>
            <person name="Zakharova A."/>
            <person name="Saura A."/>
            <person name="Butenko A."/>
            <person name="Podesvova L."/>
            <person name="Warmusova S."/>
            <person name="Kostygov A.Y."/>
            <person name="Nenarokova A."/>
            <person name="Lukes J."/>
            <person name="Opperdoes F.R."/>
            <person name="Yurchenko V."/>
        </authorList>
    </citation>
    <scope>NUCLEOTIDE SEQUENCE [LARGE SCALE GENOMIC DNA]</scope>
    <source>
        <strain evidence="1 2">E262AT.01</strain>
    </source>
</reference>